<protein>
    <recommendedName>
        <fullName evidence="4">NAD(P)+ transhydrogenase beta chain</fullName>
    </recommendedName>
</protein>
<comment type="caution">
    <text evidence="2">The sequence shown here is derived from an EMBL/GenBank/DDBJ whole genome shotgun (WGS) entry which is preliminary data.</text>
</comment>
<evidence type="ECO:0000313" key="2">
    <source>
        <dbReference type="EMBL" id="MBB4122932.1"/>
    </source>
</evidence>
<dbReference type="AlphaFoldDB" id="A0A7W6PA30"/>
<organism evidence="2 3">
    <name type="scientific">Martelella radicis</name>
    <dbReference type="NCBI Taxonomy" id="1397476"/>
    <lineage>
        <taxon>Bacteria</taxon>
        <taxon>Pseudomonadati</taxon>
        <taxon>Pseudomonadota</taxon>
        <taxon>Alphaproteobacteria</taxon>
        <taxon>Hyphomicrobiales</taxon>
        <taxon>Aurantimonadaceae</taxon>
        <taxon>Martelella</taxon>
    </lineage>
</organism>
<dbReference type="EMBL" id="JACIDZ010000009">
    <property type="protein sequence ID" value="MBB4122932.1"/>
    <property type="molecule type" value="Genomic_DNA"/>
</dbReference>
<feature type="transmembrane region" description="Helical" evidence="1">
    <location>
        <begin position="12"/>
        <end position="33"/>
    </location>
</feature>
<keyword evidence="1" id="KW-0472">Membrane</keyword>
<accession>A0A7W6PA30</accession>
<keyword evidence="1" id="KW-1133">Transmembrane helix</keyword>
<reference evidence="2 3" key="1">
    <citation type="submission" date="2020-08" db="EMBL/GenBank/DDBJ databases">
        <title>Genomic Encyclopedia of Type Strains, Phase IV (KMG-IV): sequencing the most valuable type-strain genomes for metagenomic binning, comparative biology and taxonomic classification.</title>
        <authorList>
            <person name="Goeker M."/>
        </authorList>
    </citation>
    <scope>NUCLEOTIDE SEQUENCE [LARGE SCALE GENOMIC DNA]</scope>
    <source>
        <strain evidence="2 3">DSM 28101</strain>
    </source>
</reference>
<keyword evidence="3" id="KW-1185">Reference proteome</keyword>
<evidence type="ECO:0000313" key="3">
    <source>
        <dbReference type="Proteomes" id="UP000530571"/>
    </source>
</evidence>
<evidence type="ECO:0008006" key="4">
    <source>
        <dbReference type="Google" id="ProtNLM"/>
    </source>
</evidence>
<name>A0A7W6PA30_9HYPH</name>
<sequence length="83" mass="8798">MIRKPQYKSSKLYIGASLGCAWLVIFVIVVAAVQTPNGTMTLITTVIPTMVGVILALLGIHRGFGSLDMRTIAKSPPDRPGGS</sequence>
<dbReference type="RefSeq" id="WP_183487385.1">
    <property type="nucleotide sequence ID" value="NZ_JACIDZ010000009.1"/>
</dbReference>
<gene>
    <name evidence="2" type="ORF">GGR30_002867</name>
</gene>
<dbReference type="Proteomes" id="UP000530571">
    <property type="component" value="Unassembled WGS sequence"/>
</dbReference>
<evidence type="ECO:0000256" key="1">
    <source>
        <dbReference type="SAM" id="Phobius"/>
    </source>
</evidence>
<feature type="transmembrane region" description="Helical" evidence="1">
    <location>
        <begin position="39"/>
        <end position="60"/>
    </location>
</feature>
<proteinExistence type="predicted"/>
<keyword evidence="1" id="KW-0812">Transmembrane</keyword>